<evidence type="ECO:0000313" key="3">
    <source>
        <dbReference type="Proteomes" id="UP000001937"/>
    </source>
</evidence>
<reference evidence="2 3" key="1">
    <citation type="journal article" date="2007" name="Genome Res.">
        <title>Genome characteristics of facultatively symbiotic Frankia sp. strains reflect host range and host plant biogeography.</title>
        <authorList>
            <person name="Normand P."/>
            <person name="Lapierre P."/>
            <person name="Tisa L.S."/>
            <person name="Gogarten J.P."/>
            <person name="Alloisio N."/>
            <person name="Bagnarol E."/>
            <person name="Bassi C.A."/>
            <person name="Berry A.M."/>
            <person name="Bickhart D.M."/>
            <person name="Choisne N."/>
            <person name="Couloux A."/>
            <person name="Cournoyer B."/>
            <person name="Cruveiller S."/>
            <person name="Daubin V."/>
            <person name="Demange N."/>
            <person name="Francino M.P."/>
            <person name="Goltsman E."/>
            <person name="Huang Y."/>
            <person name="Kopp O.R."/>
            <person name="Labarre L."/>
            <person name="Lapidus A."/>
            <person name="Lavire C."/>
            <person name="Marechal J."/>
            <person name="Martinez M."/>
            <person name="Mastronunzio J.E."/>
            <person name="Mullin B.C."/>
            <person name="Niemann J."/>
            <person name="Pujic P."/>
            <person name="Rawnsley T."/>
            <person name="Rouy Z."/>
            <person name="Schenowitz C."/>
            <person name="Sellstedt A."/>
            <person name="Tavares F."/>
            <person name="Tomkins J.P."/>
            <person name="Vallenet D."/>
            <person name="Valverde C."/>
            <person name="Wall L.G."/>
            <person name="Wang Y."/>
            <person name="Medigue C."/>
            <person name="Benson D.R."/>
        </authorList>
    </citation>
    <scope>NUCLEOTIDE SEQUENCE [LARGE SCALE GENOMIC DNA]</scope>
    <source>
        <strain evidence="3">DSM 45818 / CECT 9043 / CcI3</strain>
    </source>
</reference>
<dbReference type="RefSeq" id="WP_011438454.1">
    <property type="nucleotide sequence ID" value="NC_007777.1"/>
</dbReference>
<name>Q2J5K7_FRACC</name>
<keyword evidence="3" id="KW-1185">Reference proteome</keyword>
<organism evidence="2 3">
    <name type="scientific">Frankia casuarinae (strain DSM 45818 / CECT 9043 / HFP020203 / CcI3)</name>
    <dbReference type="NCBI Taxonomy" id="106370"/>
    <lineage>
        <taxon>Bacteria</taxon>
        <taxon>Bacillati</taxon>
        <taxon>Actinomycetota</taxon>
        <taxon>Actinomycetes</taxon>
        <taxon>Frankiales</taxon>
        <taxon>Frankiaceae</taxon>
        <taxon>Frankia</taxon>
    </lineage>
</organism>
<accession>Q2J5K7</accession>
<proteinExistence type="predicted"/>
<evidence type="ECO:0000256" key="1">
    <source>
        <dbReference type="SAM" id="MobiDB-lite"/>
    </source>
</evidence>
<sequence>MSSEASVQLSLFDDTPDDADTGADEAASAVAGQQASTEGSGSSSTVSAPMATGGAPRNVTTVRVGGRAGTRPVPVPGSARSRRVFSDAAEEWGRRQALAAPVWSREKRRRVAALLGLVLADDPGG</sequence>
<dbReference type="KEGG" id="fra:Francci3_4087"/>
<dbReference type="OrthoDB" id="9942037at2"/>
<dbReference type="EMBL" id="CP000249">
    <property type="protein sequence ID" value="ABD13435.1"/>
    <property type="molecule type" value="Genomic_DNA"/>
</dbReference>
<protein>
    <submittedName>
        <fullName evidence="2">Uncharacterized protein</fullName>
    </submittedName>
</protein>
<feature type="region of interest" description="Disordered" evidence="1">
    <location>
        <begin position="1"/>
        <end position="82"/>
    </location>
</feature>
<dbReference type="AlphaFoldDB" id="Q2J5K7"/>
<evidence type="ECO:0000313" key="2">
    <source>
        <dbReference type="EMBL" id="ABD13435.1"/>
    </source>
</evidence>
<gene>
    <name evidence="2" type="ordered locus">Francci3_4087</name>
</gene>
<dbReference type="Proteomes" id="UP000001937">
    <property type="component" value="Chromosome"/>
</dbReference>
<feature type="compositionally biased region" description="Low complexity" evidence="1">
    <location>
        <begin position="24"/>
        <end position="48"/>
    </location>
</feature>
<dbReference type="HOGENOM" id="CLU_2000557_0_0_11"/>
<feature type="compositionally biased region" description="Acidic residues" evidence="1">
    <location>
        <begin position="14"/>
        <end position="23"/>
    </location>
</feature>